<sequence>MVHYLKERLNRSRNVSAKIEVTKGCIIAFVLAITFSSIEMLNPNIIQAQVTMYKCSPDMGTNVSMVNCLTNSTSDTYNNSMVAEMRQNQTEEMDQEAMNGTSQTATQGMKDAMNETGEALSNVTGGVMEGIKDLVNGSS</sequence>
<dbReference type="Proteomes" id="UP000058925">
    <property type="component" value="Chromosome"/>
</dbReference>
<evidence type="ECO:0000256" key="1">
    <source>
        <dbReference type="SAM" id="Phobius"/>
    </source>
</evidence>
<dbReference type="AlphaFoldDB" id="A0A654M0B7"/>
<keyword evidence="3" id="KW-1185">Reference proteome</keyword>
<evidence type="ECO:0000313" key="3">
    <source>
        <dbReference type="Proteomes" id="UP000058925"/>
    </source>
</evidence>
<dbReference type="OrthoDB" id="14101at2157"/>
<organism evidence="2 3">
    <name type="scientific">Candidatus Nitrosocosmicus oleophilus</name>
    <dbReference type="NCBI Taxonomy" id="1353260"/>
    <lineage>
        <taxon>Archaea</taxon>
        <taxon>Nitrososphaerota</taxon>
        <taxon>Nitrososphaeria</taxon>
        <taxon>Nitrososphaerales</taxon>
        <taxon>Nitrososphaeraceae</taxon>
        <taxon>Candidatus Nitrosocosmicus</taxon>
    </lineage>
</organism>
<dbReference type="GeneID" id="60421744"/>
<protein>
    <submittedName>
        <fullName evidence="2">Uncharacterized protein</fullName>
    </submittedName>
</protein>
<accession>A0A654M0B7</accession>
<dbReference type="EMBL" id="CP012850">
    <property type="protein sequence ID" value="ALI35939.1"/>
    <property type="molecule type" value="Genomic_DNA"/>
</dbReference>
<keyword evidence="1" id="KW-0472">Membrane</keyword>
<gene>
    <name evidence="2" type="ORF">NMY3_01736</name>
</gene>
<keyword evidence="1" id="KW-1133">Transmembrane helix</keyword>
<keyword evidence="1" id="KW-0812">Transmembrane</keyword>
<proteinExistence type="predicted"/>
<dbReference type="RefSeq" id="WP_196818303.1">
    <property type="nucleotide sequence ID" value="NZ_CP012850.1"/>
</dbReference>
<name>A0A654M0B7_9ARCH</name>
<dbReference type="KEGG" id="taa:NMY3_01736"/>
<reference evidence="3" key="1">
    <citation type="submission" date="2015-10" db="EMBL/GenBank/DDBJ databases">
        <title>Niche specialization of a soil ammonia-oxidizing archaeon, Candidatus Nitrosocosmicus oleophilus.</title>
        <authorList>
            <person name="Jung M.-Y."/>
            <person name="Rhee S.-K."/>
        </authorList>
    </citation>
    <scope>NUCLEOTIDE SEQUENCE [LARGE SCALE GENOMIC DNA]</scope>
    <source>
        <strain evidence="3">MY3</strain>
    </source>
</reference>
<feature type="transmembrane region" description="Helical" evidence="1">
    <location>
        <begin position="21"/>
        <end position="41"/>
    </location>
</feature>
<evidence type="ECO:0000313" key="2">
    <source>
        <dbReference type="EMBL" id="ALI35939.1"/>
    </source>
</evidence>